<keyword evidence="1" id="KW-0436">Ligase</keyword>
<evidence type="ECO:0000256" key="4">
    <source>
        <dbReference type="ARBA" id="ARBA00023204"/>
    </source>
</evidence>
<reference evidence="6" key="1">
    <citation type="submission" date="2018-05" db="EMBL/GenBank/DDBJ databases">
        <authorList>
            <person name="Lanie J.A."/>
            <person name="Ng W.-L."/>
            <person name="Kazmierczak K.M."/>
            <person name="Andrzejewski T.M."/>
            <person name="Davidsen T.M."/>
            <person name="Wayne K.J."/>
            <person name="Tettelin H."/>
            <person name="Glass J.I."/>
            <person name="Rusch D."/>
            <person name="Podicherti R."/>
            <person name="Tsui H.-C.T."/>
            <person name="Winkler M.E."/>
        </authorList>
    </citation>
    <scope>NUCLEOTIDE SEQUENCE</scope>
</reference>
<dbReference type="GO" id="GO:0006281">
    <property type="term" value="P:DNA repair"/>
    <property type="evidence" value="ECO:0007669"/>
    <property type="project" value="UniProtKB-KW"/>
</dbReference>
<organism evidence="6">
    <name type="scientific">marine metagenome</name>
    <dbReference type="NCBI Taxonomy" id="408172"/>
    <lineage>
        <taxon>unclassified sequences</taxon>
        <taxon>metagenomes</taxon>
        <taxon>ecological metagenomes</taxon>
    </lineage>
</organism>
<evidence type="ECO:0000256" key="2">
    <source>
        <dbReference type="ARBA" id="ARBA00022705"/>
    </source>
</evidence>
<evidence type="ECO:0000256" key="3">
    <source>
        <dbReference type="ARBA" id="ARBA00022763"/>
    </source>
</evidence>
<dbReference type="AlphaFoldDB" id="A0A381N8B5"/>
<dbReference type="InterPro" id="IPR029319">
    <property type="entry name" value="DNA_ligase_OB"/>
</dbReference>
<evidence type="ECO:0000259" key="5">
    <source>
        <dbReference type="Pfam" id="PF14743"/>
    </source>
</evidence>
<sequence length="424" mass="50627">MLQRIKDMVIEVNSTNKTNEKKIILAKYDDLQKVLLYVYDDNKVFSITSKNYLKFEKNKKKIKKKINIKHDLFSLLDHLIDRKITGDTALLHLYHYVNDNIEYKEYILNIIDKTLKIRLNTSIINKIFPKLIPVFQPVLANKYNPKRLEKSKNDWYISRKLDGVRCLILIEPKKKSVKFFSRTGKEFHTLLILKNEILQNIGLFNEAVVLDGEIVSMKNGVEDFTNLMKEIKKKNHIIKNPKYFIFDMLKKEDFFNLKSEEIYSERLKKLKKINIYFVFLEVLEQNKYTDDDFLKLIEKSEKNNWEGLMLREDVKYEGKRTNSLLKYKKMHDEEYKVIDIIKGPWREISKETKLENTIETMVAVIIDYKDTKVGSGFSLEERKHFYKNPESIIGKIITVQYFEKTKDSLRFPIFKYLHGNERNI</sequence>
<proteinExistence type="predicted"/>
<dbReference type="GO" id="GO:0016874">
    <property type="term" value="F:ligase activity"/>
    <property type="evidence" value="ECO:0007669"/>
    <property type="project" value="UniProtKB-KW"/>
</dbReference>
<dbReference type="InterPro" id="IPR050326">
    <property type="entry name" value="NAD_dep_DNA_ligaseB"/>
</dbReference>
<dbReference type="PANTHER" id="PTHR47810:SF1">
    <property type="entry name" value="DNA LIGASE B"/>
    <property type="match status" value="1"/>
</dbReference>
<dbReference type="InterPro" id="IPR012340">
    <property type="entry name" value="NA-bd_OB-fold"/>
</dbReference>
<dbReference type="Gene3D" id="2.40.50.140">
    <property type="entry name" value="Nucleic acid-binding proteins"/>
    <property type="match status" value="1"/>
</dbReference>
<dbReference type="Pfam" id="PF14743">
    <property type="entry name" value="DNA_ligase_OB_2"/>
    <property type="match status" value="1"/>
</dbReference>
<dbReference type="GO" id="GO:0006260">
    <property type="term" value="P:DNA replication"/>
    <property type="evidence" value="ECO:0007669"/>
    <property type="project" value="UniProtKB-KW"/>
</dbReference>
<dbReference type="SUPFAM" id="SSF56091">
    <property type="entry name" value="DNA ligase/mRNA capping enzyme, catalytic domain"/>
    <property type="match status" value="1"/>
</dbReference>
<protein>
    <recommendedName>
        <fullName evidence="5">DNA ligase OB-like domain-containing protein</fullName>
    </recommendedName>
</protein>
<keyword evidence="4" id="KW-0234">DNA repair</keyword>
<dbReference type="PANTHER" id="PTHR47810">
    <property type="entry name" value="DNA LIGASE"/>
    <property type="match status" value="1"/>
</dbReference>
<keyword evidence="3" id="KW-0227">DNA damage</keyword>
<name>A0A381N8B5_9ZZZZ</name>
<dbReference type="SUPFAM" id="SSF50249">
    <property type="entry name" value="Nucleic acid-binding proteins"/>
    <property type="match status" value="1"/>
</dbReference>
<gene>
    <name evidence="6" type="ORF">METZ01_LOCUS3609</name>
</gene>
<keyword evidence="2" id="KW-0235">DNA replication</keyword>
<feature type="domain" description="DNA ligase OB-like" evidence="5">
    <location>
        <begin position="361"/>
        <end position="415"/>
    </location>
</feature>
<evidence type="ECO:0000313" key="6">
    <source>
        <dbReference type="EMBL" id="SUZ50755.1"/>
    </source>
</evidence>
<dbReference type="EMBL" id="UINC01000187">
    <property type="protein sequence ID" value="SUZ50755.1"/>
    <property type="molecule type" value="Genomic_DNA"/>
</dbReference>
<evidence type="ECO:0000256" key="1">
    <source>
        <dbReference type="ARBA" id="ARBA00022598"/>
    </source>
</evidence>
<dbReference type="Gene3D" id="3.30.470.30">
    <property type="entry name" value="DNA ligase/mRNA capping enzyme"/>
    <property type="match status" value="1"/>
</dbReference>
<accession>A0A381N8B5</accession>
<dbReference type="CDD" id="cd08041">
    <property type="entry name" value="OBF_kDNA_ligase_like"/>
    <property type="match status" value="1"/>
</dbReference>